<keyword evidence="8" id="KW-1185">Reference proteome</keyword>
<proteinExistence type="inferred from homology"/>
<dbReference type="PANTHER" id="PTHR37316">
    <property type="entry name" value="TEICHOIC ACID GLYCEROL-PHOSPHATE PRIMASE"/>
    <property type="match status" value="1"/>
</dbReference>
<organism evidence="7 8">
    <name type="scientific">Hominiventricola aquisgranensis</name>
    <dbReference type="NCBI Taxonomy" id="3133164"/>
    <lineage>
        <taxon>Bacteria</taxon>
        <taxon>Bacillati</taxon>
        <taxon>Bacillota</taxon>
        <taxon>Clostridia</taxon>
        <taxon>Lachnospirales</taxon>
        <taxon>Lachnospiraceae</taxon>
        <taxon>Hominiventricola</taxon>
    </lineage>
</organism>
<evidence type="ECO:0000313" key="7">
    <source>
        <dbReference type="EMBL" id="MEQ2578071.1"/>
    </source>
</evidence>
<evidence type="ECO:0000256" key="4">
    <source>
        <dbReference type="ARBA" id="ARBA00022679"/>
    </source>
</evidence>
<evidence type="ECO:0000256" key="5">
    <source>
        <dbReference type="ARBA" id="ARBA00022944"/>
    </source>
</evidence>
<evidence type="ECO:0000256" key="3">
    <source>
        <dbReference type="ARBA" id="ARBA00022475"/>
    </source>
</evidence>
<dbReference type="InterPro" id="IPR043149">
    <property type="entry name" value="TagF_N"/>
</dbReference>
<comment type="subcellular location">
    <subcellularLocation>
        <location evidence="1">Cell membrane</location>
        <topology evidence="1">Peripheral membrane protein</topology>
    </subcellularLocation>
</comment>
<protein>
    <submittedName>
        <fullName evidence="7">CDP-glycerol glycerophosphotransferase family protein</fullName>
    </submittedName>
</protein>
<dbReference type="Pfam" id="PF04464">
    <property type="entry name" value="Glyphos_transf"/>
    <property type="match status" value="1"/>
</dbReference>
<reference evidence="7 8" key="1">
    <citation type="submission" date="2024-03" db="EMBL/GenBank/DDBJ databases">
        <title>Human intestinal bacterial collection.</title>
        <authorList>
            <person name="Pauvert C."/>
            <person name="Hitch T.C.A."/>
            <person name="Clavel T."/>
        </authorList>
    </citation>
    <scope>NUCLEOTIDE SEQUENCE [LARGE SCALE GENOMIC DNA]</scope>
    <source>
        <strain evidence="7 8">CLA-AA-H78B</strain>
    </source>
</reference>
<keyword evidence="6" id="KW-0472">Membrane</keyword>
<dbReference type="InterPro" id="IPR043148">
    <property type="entry name" value="TagF_C"/>
</dbReference>
<dbReference type="Gene3D" id="3.40.50.11820">
    <property type="match status" value="1"/>
</dbReference>
<dbReference type="RefSeq" id="WP_349143916.1">
    <property type="nucleotide sequence ID" value="NZ_JBBMFC010000005.1"/>
</dbReference>
<keyword evidence="5" id="KW-0777">Teichoic acid biosynthesis</keyword>
<accession>A0ABV1HYS2</accession>
<dbReference type="PANTHER" id="PTHR37316:SF3">
    <property type="entry name" value="TEICHOIC ACID GLYCEROL-PHOSPHATE TRANSFERASE"/>
    <property type="match status" value="1"/>
</dbReference>
<gene>
    <name evidence="7" type="ORF">WMO62_04320</name>
</gene>
<comment type="caution">
    <text evidence="7">The sequence shown here is derived from an EMBL/GenBank/DDBJ whole genome shotgun (WGS) entry which is preliminary data.</text>
</comment>
<keyword evidence="3" id="KW-1003">Cell membrane</keyword>
<evidence type="ECO:0000256" key="6">
    <source>
        <dbReference type="ARBA" id="ARBA00023136"/>
    </source>
</evidence>
<dbReference type="SUPFAM" id="SSF53756">
    <property type="entry name" value="UDP-Glycosyltransferase/glycogen phosphorylase"/>
    <property type="match status" value="1"/>
</dbReference>
<evidence type="ECO:0000256" key="1">
    <source>
        <dbReference type="ARBA" id="ARBA00004202"/>
    </source>
</evidence>
<dbReference type="InterPro" id="IPR007554">
    <property type="entry name" value="Glycerophosphate_synth"/>
</dbReference>
<dbReference type="Gene3D" id="3.40.50.12580">
    <property type="match status" value="1"/>
</dbReference>
<dbReference type="InterPro" id="IPR051612">
    <property type="entry name" value="Teichoic_Acid_Biosynth"/>
</dbReference>
<name>A0ABV1HYS2_9FIRM</name>
<comment type="similarity">
    <text evidence="2">Belongs to the CDP-glycerol glycerophosphotransferase family.</text>
</comment>
<dbReference type="EMBL" id="JBBMFC010000005">
    <property type="protein sequence ID" value="MEQ2578071.1"/>
    <property type="molecule type" value="Genomic_DNA"/>
</dbReference>
<dbReference type="Proteomes" id="UP001470288">
    <property type="component" value="Unassembled WGS sequence"/>
</dbReference>
<sequence>MINFLRRTPLYPVLAGIYPRLHNFYIWLVWQICYLLPVDQHKIVFSNFNGGGFGDNARYIAEECIRRKIPYKLYWVCSNPALPFPKELNLVPPNTAAFVYHMATAGCWVDTTRKLYYFKKKKNQTYIHTWHAGPGLKKIERDAGSGLTDKYVRYAQRDSKAIDLLLSNCRFWTQCFRSCFWYDGPIMEKGLPKNDLYFQDQEPLRRMIREYYGLPMDAKIVLYVPTWRENRKLHVYHLDFEKCLEAFTTRFGGDWYMLVRMHPNVNAADFDIHYTDRILNASPYPNSQELLAAGDVVITDYSSCGFDYIQLDRPSFLYAEDYDQMKRDKGYYLELSDLPTPVAFNNAQMLKNILDYSEEEYEQKREVFMQKMQYYDDGHASEAVVDYILEHTK</sequence>
<keyword evidence="4" id="KW-0808">Transferase</keyword>
<evidence type="ECO:0000313" key="8">
    <source>
        <dbReference type="Proteomes" id="UP001470288"/>
    </source>
</evidence>
<evidence type="ECO:0000256" key="2">
    <source>
        <dbReference type="ARBA" id="ARBA00010488"/>
    </source>
</evidence>